<evidence type="ECO:0000256" key="9">
    <source>
        <dbReference type="SAM" id="Phobius"/>
    </source>
</evidence>
<feature type="transmembrane region" description="Helical" evidence="9">
    <location>
        <begin position="359"/>
        <end position="379"/>
    </location>
</feature>
<dbReference type="EMBL" id="OOIN01000027">
    <property type="protein sequence ID" value="SPO29093.1"/>
    <property type="molecule type" value="Genomic_DNA"/>
</dbReference>
<comment type="similarity">
    <text evidence="2 8">Belongs to the major facilitator superfamily. Sugar transporter (TC 2.A.1.1) family.</text>
</comment>
<dbReference type="InterPro" id="IPR050360">
    <property type="entry name" value="MFS_Sugar_Transporters"/>
</dbReference>
<dbReference type="PANTHER" id="PTHR48022">
    <property type="entry name" value="PLASTIDIC GLUCOSE TRANSPORTER 4"/>
    <property type="match status" value="1"/>
</dbReference>
<dbReference type="NCBIfam" id="TIGR00879">
    <property type="entry name" value="SP"/>
    <property type="match status" value="1"/>
</dbReference>
<evidence type="ECO:0000313" key="11">
    <source>
        <dbReference type="EMBL" id="SPO29093.1"/>
    </source>
</evidence>
<evidence type="ECO:0000256" key="5">
    <source>
        <dbReference type="ARBA" id="ARBA00022989"/>
    </source>
</evidence>
<feature type="transmembrane region" description="Helical" evidence="9">
    <location>
        <begin position="20"/>
        <end position="38"/>
    </location>
</feature>
<evidence type="ECO:0000259" key="10">
    <source>
        <dbReference type="PROSITE" id="PS50850"/>
    </source>
</evidence>
<evidence type="ECO:0000256" key="2">
    <source>
        <dbReference type="ARBA" id="ARBA00010992"/>
    </source>
</evidence>
<dbReference type="SUPFAM" id="SSF103473">
    <property type="entry name" value="MFS general substrate transporter"/>
    <property type="match status" value="1"/>
</dbReference>
<dbReference type="Gene3D" id="1.20.1250.20">
    <property type="entry name" value="MFS general substrate transporter like domains"/>
    <property type="match status" value="1"/>
</dbReference>
<evidence type="ECO:0000256" key="4">
    <source>
        <dbReference type="ARBA" id="ARBA00022692"/>
    </source>
</evidence>
<gene>
    <name evidence="11" type="ORF">UTRI_06042</name>
</gene>
<dbReference type="PROSITE" id="PS50850">
    <property type="entry name" value="MFS"/>
    <property type="match status" value="1"/>
</dbReference>
<sequence>MTETMIQKTAKAIKQSPREIFNWQIIYSVLIVAFAGVAKGIDEGNIASVVTMNSFRKEFGWTTLTKTAEANVKGWVIAIATAGAVPGAFASIKLNQMYGRLWSLRIFTLIYMAGVVGQACSNGSIGALYASRFIGGIGIGATTVMPSVYIAEIAPNCIRGLAVLQYAACQQLGVVFGFFFAYASQHHQSNNSSLQWRLCTFMQLIPAFIWLIGSLFCIESPRWLLNSGRDEQALDNLSSFRNLDASHPYIAQEFEMMQRGVLEEKHASRGASMWQLTKEVFATANSRRRFWILTAAHLFGQWSGANSITQYSPTIFSYLGITGDTTKLLATGLYGVVKFTSTVLVAFFVVDFIGRRRSLITGVIMQIITLAIVGAYLGATNGYTAAQIEASKTLTNASRLAIVAIYFHAVAWSIGWFSLPYLLSAELFETRVRGLTYGFFMAWHWLLYFGCSRATSSMLVAFNRWGAFAFFAVICVFGVSFVFLCIPDTTGRSLEEIKQIFDTPAFSIWRVAYPSPDSTVAADLDEAQVDGAAQTVSASSHSDRKSLEKEL</sequence>
<reference evidence="11 12" key="1">
    <citation type="submission" date="2018-03" db="EMBL/GenBank/DDBJ databases">
        <authorList>
            <person name="Guldener U."/>
        </authorList>
    </citation>
    <scope>NUCLEOTIDE SEQUENCE [LARGE SCALE GENOMIC DNA]</scope>
    <source>
        <strain evidence="11 12">NBRC100155</strain>
    </source>
</reference>
<dbReference type="InterPro" id="IPR005829">
    <property type="entry name" value="Sugar_transporter_CS"/>
</dbReference>
<feature type="transmembrane region" description="Helical" evidence="9">
    <location>
        <begin position="435"/>
        <end position="455"/>
    </location>
</feature>
<dbReference type="GO" id="GO:0005351">
    <property type="term" value="F:carbohydrate:proton symporter activity"/>
    <property type="evidence" value="ECO:0007669"/>
    <property type="project" value="TreeGrafter"/>
</dbReference>
<feature type="transmembrane region" description="Helical" evidence="9">
    <location>
        <begin position="194"/>
        <end position="218"/>
    </location>
</feature>
<dbReference type="Pfam" id="PF00083">
    <property type="entry name" value="Sugar_tr"/>
    <property type="match status" value="1"/>
</dbReference>
<feature type="domain" description="Major facilitator superfamily (MFS) profile" evidence="10">
    <location>
        <begin position="28"/>
        <end position="490"/>
    </location>
</feature>
<feature type="transmembrane region" description="Helical" evidence="9">
    <location>
        <begin position="328"/>
        <end position="350"/>
    </location>
</feature>
<dbReference type="OrthoDB" id="508119at2759"/>
<protein>
    <submittedName>
        <fullName evidence="11">Related to transporter (Major facilitator superfamily)</fullName>
    </submittedName>
</protein>
<comment type="subcellular location">
    <subcellularLocation>
        <location evidence="1">Membrane</location>
        <topology evidence="1">Multi-pass membrane protein</topology>
    </subcellularLocation>
</comment>
<dbReference type="InterPro" id="IPR020846">
    <property type="entry name" value="MFS_dom"/>
</dbReference>
<keyword evidence="4 9" id="KW-0812">Transmembrane</keyword>
<keyword evidence="6 9" id="KW-0472">Membrane</keyword>
<dbReference type="PROSITE" id="PS00217">
    <property type="entry name" value="SUGAR_TRANSPORT_2"/>
    <property type="match status" value="1"/>
</dbReference>
<organism evidence="11 12">
    <name type="scientific">Ustilago trichophora</name>
    <dbReference type="NCBI Taxonomy" id="86804"/>
    <lineage>
        <taxon>Eukaryota</taxon>
        <taxon>Fungi</taxon>
        <taxon>Dikarya</taxon>
        <taxon>Basidiomycota</taxon>
        <taxon>Ustilaginomycotina</taxon>
        <taxon>Ustilaginomycetes</taxon>
        <taxon>Ustilaginales</taxon>
        <taxon>Ustilaginaceae</taxon>
        <taxon>Ustilago</taxon>
    </lineage>
</organism>
<feature type="transmembrane region" description="Helical" evidence="9">
    <location>
        <begin position="133"/>
        <end position="151"/>
    </location>
</feature>
<dbReference type="InterPro" id="IPR036259">
    <property type="entry name" value="MFS_trans_sf"/>
</dbReference>
<feature type="transmembrane region" description="Helical" evidence="9">
    <location>
        <begin position="106"/>
        <end position="127"/>
    </location>
</feature>
<proteinExistence type="inferred from homology"/>
<feature type="transmembrane region" description="Helical" evidence="9">
    <location>
        <begin position="163"/>
        <end position="182"/>
    </location>
</feature>
<evidence type="ECO:0000256" key="1">
    <source>
        <dbReference type="ARBA" id="ARBA00004141"/>
    </source>
</evidence>
<keyword evidence="12" id="KW-1185">Reference proteome</keyword>
<dbReference type="PROSITE" id="PS00216">
    <property type="entry name" value="SUGAR_TRANSPORT_1"/>
    <property type="match status" value="1"/>
</dbReference>
<evidence type="ECO:0000313" key="12">
    <source>
        <dbReference type="Proteomes" id="UP000324022"/>
    </source>
</evidence>
<feature type="transmembrane region" description="Helical" evidence="9">
    <location>
        <begin position="74"/>
        <end position="94"/>
    </location>
</feature>
<dbReference type="InterPro" id="IPR003663">
    <property type="entry name" value="Sugar/inositol_transpt"/>
</dbReference>
<comment type="catalytic activity">
    <reaction evidence="7">
        <text>myo-inositol(out) + H(+)(out) = myo-inositol(in) + H(+)(in)</text>
        <dbReference type="Rhea" id="RHEA:60364"/>
        <dbReference type="ChEBI" id="CHEBI:15378"/>
        <dbReference type="ChEBI" id="CHEBI:17268"/>
    </reaction>
</comment>
<dbReference type="GO" id="GO:0016020">
    <property type="term" value="C:membrane"/>
    <property type="evidence" value="ECO:0007669"/>
    <property type="project" value="UniProtKB-SubCell"/>
</dbReference>
<feature type="transmembrane region" description="Helical" evidence="9">
    <location>
        <begin position="467"/>
        <end position="486"/>
    </location>
</feature>
<evidence type="ECO:0000256" key="7">
    <source>
        <dbReference type="ARBA" id="ARBA00049119"/>
    </source>
</evidence>
<accession>A0A5C3EEM7</accession>
<dbReference type="Proteomes" id="UP000324022">
    <property type="component" value="Unassembled WGS sequence"/>
</dbReference>
<name>A0A5C3EEM7_9BASI</name>
<evidence type="ECO:0000256" key="8">
    <source>
        <dbReference type="RuleBase" id="RU003346"/>
    </source>
</evidence>
<keyword evidence="3 8" id="KW-0813">Transport</keyword>
<dbReference type="PRINTS" id="PR00171">
    <property type="entry name" value="SUGRTRNSPORT"/>
</dbReference>
<dbReference type="PANTHER" id="PTHR48022:SF59">
    <property type="entry name" value="MAJOR FACILITATOR SUPERFAMILY (MFS) PROFILE DOMAIN-CONTAINING PROTEIN"/>
    <property type="match status" value="1"/>
</dbReference>
<feature type="transmembrane region" description="Helical" evidence="9">
    <location>
        <begin position="399"/>
        <end position="423"/>
    </location>
</feature>
<evidence type="ECO:0000256" key="6">
    <source>
        <dbReference type="ARBA" id="ARBA00023136"/>
    </source>
</evidence>
<evidence type="ECO:0000256" key="3">
    <source>
        <dbReference type="ARBA" id="ARBA00022448"/>
    </source>
</evidence>
<dbReference type="InterPro" id="IPR005828">
    <property type="entry name" value="MFS_sugar_transport-like"/>
</dbReference>
<keyword evidence="5 9" id="KW-1133">Transmembrane helix</keyword>
<dbReference type="AlphaFoldDB" id="A0A5C3EEM7"/>